<name>L0DAX2_SINAD</name>
<dbReference type="SMART" id="SM00885">
    <property type="entry name" value="D5_N"/>
    <property type="match status" value="1"/>
</dbReference>
<dbReference type="PANTHER" id="PTHR35372:SF2">
    <property type="entry name" value="SF3 HELICASE DOMAIN-CONTAINING PROTEIN"/>
    <property type="match status" value="1"/>
</dbReference>
<dbReference type="RefSeq" id="WP_015245685.1">
    <property type="nucleotide sequence ID" value="NC_019892.1"/>
</dbReference>
<evidence type="ECO:0000256" key="3">
    <source>
        <dbReference type="ARBA" id="ARBA00022806"/>
    </source>
</evidence>
<dbReference type="Pfam" id="PF08706">
    <property type="entry name" value="D5_N"/>
    <property type="match status" value="1"/>
</dbReference>
<dbReference type="InterPro" id="IPR027417">
    <property type="entry name" value="P-loop_NTPase"/>
</dbReference>
<dbReference type="GO" id="GO:0004386">
    <property type="term" value="F:helicase activity"/>
    <property type="evidence" value="ECO:0007669"/>
    <property type="project" value="UniProtKB-KW"/>
</dbReference>
<dbReference type="STRING" id="886293.Sinac_2209"/>
<evidence type="ECO:0000256" key="4">
    <source>
        <dbReference type="ARBA" id="ARBA00022840"/>
    </source>
</evidence>
<evidence type="ECO:0000259" key="6">
    <source>
        <dbReference type="PROSITE" id="PS51206"/>
    </source>
</evidence>
<feature type="domain" description="SF3 helicase" evidence="6">
    <location>
        <begin position="246"/>
        <end position="404"/>
    </location>
</feature>
<reference evidence="7 8" key="1">
    <citation type="submission" date="2012-02" db="EMBL/GenBank/DDBJ databases">
        <title>Complete sequence of chromosome of Singulisphaera acidiphila DSM 18658.</title>
        <authorList>
            <consortium name="US DOE Joint Genome Institute (JGI-PGF)"/>
            <person name="Lucas S."/>
            <person name="Copeland A."/>
            <person name="Lapidus A."/>
            <person name="Glavina del Rio T."/>
            <person name="Dalin E."/>
            <person name="Tice H."/>
            <person name="Bruce D."/>
            <person name="Goodwin L."/>
            <person name="Pitluck S."/>
            <person name="Peters L."/>
            <person name="Ovchinnikova G."/>
            <person name="Chertkov O."/>
            <person name="Kyrpides N."/>
            <person name="Mavromatis K."/>
            <person name="Ivanova N."/>
            <person name="Brettin T."/>
            <person name="Detter J.C."/>
            <person name="Han C."/>
            <person name="Larimer F."/>
            <person name="Land M."/>
            <person name="Hauser L."/>
            <person name="Markowitz V."/>
            <person name="Cheng J.-F."/>
            <person name="Hugenholtz P."/>
            <person name="Woyke T."/>
            <person name="Wu D."/>
            <person name="Tindall B."/>
            <person name="Pomrenke H."/>
            <person name="Brambilla E."/>
            <person name="Klenk H.-P."/>
            <person name="Eisen J.A."/>
        </authorList>
    </citation>
    <scope>NUCLEOTIDE SEQUENCE [LARGE SCALE GENOMIC DNA]</scope>
    <source>
        <strain evidence="8">ATCC BAA-1392 / DSM 18658 / VKM B-2454 / MOB10</strain>
    </source>
</reference>
<evidence type="ECO:0000256" key="5">
    <source>
        <dbReference type="SAM" id="MobiDB-lite"/>
    </source>
</evidence>
<keyword evidence="1" id="KW-0547">Nucleotide-binding</keyword>
<dbReference type="GO" id="GO:0016787">
    <property type="term" value="F:hydrolase activity"/>
    <property type="evidence" value="ECO:0007669"/>
    <property type="project" value="UniProtKB-KW"/>
</dbReference>
<dbReference type="PANTHER" id="PTHR35372">
    <property type="entry name" value="ATP BINDING PROTEIN-RELATED"/>
    <property type="match status" value="1"/>
</dbReference>
<dbReference type="InterPro" id="IPR004968">
    <property type="entry name" value="DNA_primase/NTPase_C"/>
</dbReference>
<dbReference type="InterPro" id="IPR045455">
    <property type="entry name" value="NrS-1_pol-like_helicase"/>
</dbReference>
<dbReference type="HOGENOM" id="CLU_018483_2_1_0"/>
<proteinExistence type="predicted"/>
<dbReference type="SUPFAM" id="SSF52540">
    <property type="entry name" value="P-loop containing nucleoside triphosphate hydrolases"/>
    <property type="match status" value="1"/>
</dbReference>
<evidence type="ECO:0000313" key="7">
    <source>
        <dbReference type="EMBL" id="AGA26529.1"/>
    </source>
</evidence>
<feature type="region of interest" description="Disordered" evidence="5">
    <location>
        <begin position="26"/>
        <end position="82"/>
    </location>
</feature>
<dbReference type="InterPro" id="IPR006500">
    <property type="entry name" value="Helicase_put_C_phage/plasmid"/>
</dbReference>
<dbReference type="NCBIfam" id="TIGR01613">
    <property type="entry name" value="primase_Cterm"/>
    <property type="match status" value="1"/>
</dbReference>
<dbReference type="OrthoDB" id="288091at2"/>
<keyword evidence="4" id="KW-0067">ATP-binding</keyword>
<dbReference type="eggNOG" id="COG3378">
    <property type="taxonomic scope" value="Bacteria"/>
</dbReference>
<dbReference type="AlphaFoldDB" id="L0DAX2"/>
<keyword evidence="8" id="KW-1185">Reference proteome</keyword>
<evidence type="ECO:0000256" key="1">
    <source>
        <dbReference type="ARBA" id="ARBA00022741"/>
    </source>
</evidence>
<dbReference type="PROSITE" id="PS51206">
    <property type="entry name" value="SF3_HELICASE_1"/>
    <property type="match status" value="1"/>
</dbReference>
<keyword evidence="3" id="KW-0347">Helicase</keyword>
<dbReference type="InterPro" id="IPR014818">
    <property type="entry name" value="Phage/plasmid_primase_P4_C"/>
</dbReference>
<dbReference type="Proteomes" id="UP000010798">
    <property type="component" value="Chromosome"/>
</dbReference>
<dbReference type="GO" id="GO:0005524">
    <property type="term" value="F:ATP binding"/>
    <property type="evidence" value="ECO:0007669"/>
    <property type="project" value="UniProtKB-KW"/>
</dbReference>
<dbReference type="InterPro" id="IPR051620">
    <property type="entry name" value="ORF904-like_C"/>
</dbReference>
<dbReference type="Pfam" id="PF03288">
    <property type="entry name" value="Pox_D5"/>
    <property type="match status" value="1"/>
</dbReference>
<dbReference type="EMBL" id="CP003364">
    <property type="protein sequence ID" value="AGA26529.1"/>
    <property type="molecule type" value="Genomic_DNA"/>
</dbReference>
<organism evidence="7 8">
    <name type="scientific">Singulisphaera acidiphila (strain ATCC BAA-1392 / DSM 18658 / VKM B-2454 / MOB10)</name>
    <dbReference type="NCBI Taxonomy" id="886293"/>
    <lineage>
        <taxon>Bacteria</taxon>
        <taxon>Pseudomonadati</taxon>
        <taxon>Planctomycetota</taxon>
        <taxon>Planctomycetia</taxon>
        <taxon>Isosphaerales</taxon>
        <taxon>Isosphaeraceae</taxon>
        <taxon>Singulisphaera</taxon>
    </lineage>
</organism>
<sequence length="533" mass="59703">MSAKPAVTDIANDPYWVNLEVAGSLHDGFDGRTPVPRVFDPGGEAPQDLSNDAIQNEDRPPSPTPKPHKKKEPALRLPGSADDMTDEWHARRFVDLYGDRLRYCQAWGKWMEYDGRRWRNDQTLASQRLARESVQALRQHVDKNRKSSERDGYVGAVRRAESVRSIIAMLRLAQSDERIVVQPEDFDRDDYVLNCLNGTIDLRTGMLSPHNPADRLTKLAPVSFVPTATCPVWDSFLHRIMAGDQESIDYLQRAAGYALTGDVSGQCLFLLYGQGRNGKTVLLNALLHVLGDYGMTAPNHLLTSAGRQQHSSGLADLDGMRLVAISEPDGGRFDEALVKWLTGGDAIRAHRMHCDSYEFSPSHKFFMSSNHKPEVRESGVAIWRRIRLILFSVTIPPNEEDRTLPEKLRGEASGILSWMVRGCQQWLTMDLSAPDKVRQATMDYREEMDPIGDFIAARCVKGPGERATTLTLHNAYQDWCSQTKVDHACRISSKEFATRLEQKGFVSKKTGGVMVRLGIALKPDNEASERSTA</sequence>
<protein>
    <submittedName>
        <fullName evidence="7">Phage/plasmid primase, P4 family, C-terminal domain protein</fullName>
    </submittedName>
</protein>
<keyword evidence="2" id="KW-0378">Hydrolase</keyword>
<evidence type="ECO:0000313" key="8">
    <source>
        <dbReference type="Proteomes" id="UP000010798"/>
    </source>
</evidence>
<evidence type="ECO:0000256" key="2">
    <source>
        <dbReference type="ARBA" id="ARBA00022801"/>
    </source>
</evidence>
<dbReference type="KEGG" id="saci:Sinac_2209"/>
<accession>L0DAX2</accession>
<dbReference type="InterPro" id="IPR014015">
    <property type="entry name" value="Helicase_SF3_DNA-vir"/>
</dbReference>
<gene>
    <name evidence="7" type="ordered locus">Sinac_2209</name>
</gene>
<dbReference type="Pfam" id="PF19263">
    <property type="entry name" value="DUF5906"/>
    <property type="match status" value="1"/>
</dbReference>
<dbReference type="Gene3D" id="3.40.50.300">
    <property type="entry name" value="P-loop containing nucleotide triphosphate hydrolases"/>
    <property type="match status" value="1"/>
</dbReference>